<comment type="similarity">
    <text evidence="1 7">Belongs to the ClpA/ClpB family.</text>
</comment>
<dbReference type="CDD" id="cd19499">
    <property type="entry name" value="RecA-like_ClpB_Hsp104-like"/>
    <property type="match status" value="1"/>
</dbReference>
<dbReference type="Pfam" id="PF00004">
    <property type="entry name" value="AAA"/>
    <property type="match status" value="1"/>
</dbReference>
<dbReference type="PROSITE" id="PS00870">
    <property type="entry name" value="CLPAB_1"/>
    <property type="match status" value="1"/>
</dbReference>
<dbReference type="Gene3D" id="1.10.8.60">
    <property type="match status" value="2"/>
</dbReference>
<sequence>MAELCDICGVRPASVRVRVTRNGESEVLNVCEVDYRTLAARQRASSPMESLFGRRGSLFDEMFGSDPFFGGGGSIGRGGGPGRDASDPDGAGGQVPVGGSGRRGTAPRAGEFEDRLSEHAKDLLQTAARRASEYGRREVDTEHLMMALLDSDVVRTVLQQFGVQPDELRQHLEREAPRGDAGDQQSQEIGVTPRVKSALGRAFAVSRELDHSYVGPEHFLIGLAEEGEGIAGNVLRQLGLTGQALRQQVIKVVGRGAEEGAVDRPTNTPNLDKYSRDLTALAREGKLDPVIGRNGEIETTIEVLARRRKNNPVLIGEPGVGKTAIVEGLAQRVLAGDVPEALRDKRLVELSVNSMVAGAKYRGEFEERAQAVLKEVADHKDELILFIDELHTIVGAGSGGGEGGLDIANVFKPALSRGELNLIGATTLNEYQKHIEKDAALERRFQPVLVAEPTTAQAIMILRGLRDTLEAHHKAVITDEAIVAAVELSERYITGRFLPDKAIDLIDQAAARVKISSSARPVEVQDLESEARTLKRELDYATSRKQTDKANDLRAQHEAKTKELQEAQDKWRRSLGTGAAEVRVEHVAQIVSKLTGVPVSELTTEERQRLTQLEQALHRRVVGQDEAVKSVADAVRLARAGLREGRGPIANFLFLGPTGVGKTELAKALAEQVFGSEDAMIRIDMSEYMERHTVSRLIGAPPGYVGYEEGGQLTERVRRRPFSVILLDEIEKAHPDVHNILLQVFDDGRLTDGKGRVVDFTNAIIIATSNVGADVISRRLRQETGDAADPTKNREELMETLRMHFRPEFLNRIDEIIVFHSLTREQIHEIVELHLDRVRRTARAQGVELEIDPGLVEYIAREGYRPEFGARELRRLIRSTLETELAREMLADVVHDGDRVIARWDQAQHRVVLEPQRREAASGDGRARKGSRTAAKATAPAAEDGRPSRPATSEDRPQPGA</sequence>
<keyword evidence="5 7" id="KW-0143">Chaperone</keyword>
<feature type="compositionally biased region" description="Basic and acidic residues" evidence="9">
    <location>
        <begin position="943"/>
        <end position="961"/>
    </location>
</feature>
<dbReference type="InterPro" id="IPR004176">
    <property type="entry name" value="Clp_R_N"/>
</dbReference>
<feature type="compositionally biased region" description="Basic and acidic residues" evidence="9">
    <location>
        <begin position="913"/>
        <end position="927"/>
    </location>
</feature>
<evidence type="ECO:0000256" key="6">
    <source>
        <dbReference type="PROSITE-ProRule" id="PRU01251"/>
    </source>
</evidence>
<evidence type="ECO:0000256" key="9">
    <source>
        <dbReference type="SAM" id="MobiDB-lite"/>
    </source>
</evidence>
<dbReference type="InterPro" id="IPR018368">
    <property type="entry name" value="ClpA/B_CS1"/>
</dbReference>
<dbReference type="GO" id="GO:0005737">
    <property type="term" value="C:cytoplasm"/>
    <property type="evidence" value="ECO:0007669"/>
    <property type="project" value="TreeGrafter"/>
</dbReference>
<dbReference type="SMART" id="SM00382">
    <property type="entry name" value="AAA"/>
    <property type="match status" value="2"/>
</dbReference>
<dbReference type="EMBL" id="QFYP01000001">
    <property type="protein sequence ID" value="RAK59580.1"/>
    <property type="molecule type" value="Genomic_DNA"/>
</dbReference>
<dbReference type="GO" id="GO:0006508">
    <property type="term" value="P:proteolysis"/>
    <property type="evidence" value="ECO:0007669"/>
    <property type="project" value="UniProtKB-KW"/>
</dbReference>
<accession>A0A328AWW8</accession>
<keyword evidence="12" id="KW-1185">Reference proteome</keyword>
<evidence type="ECO:0000256" key="7">
    <source>
        <dbReference type="RuleBase" id="RU004432"/>
    </source>
</evidence>
<dbReference type="FunFam" id="3.40.50.300:FF:000010">
    <property type="entry name" value="Chaperone clpB 1, putative"/>
    <property type="match status" value="1"/>
</dbReference>
<feature type="coiled-coil region" evidence="8">
    <location>
        <begin position="524"/>
        <end position="570"/>
    </location>
</feature>
<keyword evidence="4 7" id="KW-0067">ATP-binding</keyword>
<protein>
    <submittedName>
        <fullName evidence="11">Clp protease ClpC</fullName>
    </submittedName>
</protein>
<evidence type="ECO:0000313" key="12">
    <source>
        <dbReference type="Proteomes" id="UP000249842"/>
    </source>
</evidence>
<dbReference type="AlphaFoldDB" id="A0A328AWW8"/>
<keyword evidence="11" id="KW-0645">Protease</keyword>
<feature type="region of interest" description="Disordered" evidence="9">
    <location>
        <begin position="913"/>
        <end position="961"/>
    </location>
</feature>
<dbReference type="Pfam" id="PF17871">
    <property type="entry name" value="AAA_lid_9"/>
    <property type="match status" value="1"/>
</dbReference>
<dbReference type="PANTHER" id="PTHR11638">
    <property type="entry name" value="ATP-DEPENDENT CLP PROTEASE"/>
    <property type="match status" value="1"/>
</dbReference>
<evidence type="ECO:0000259" key="10">
    <source>
        <dbReference type="PROSITE" id="PS51903"/>
    </source>
</evidence>
<dbReference type="GO" id="GO:0005524">
    <property type="term" value="F:ATP binding"/>
    <property type="evidence" value="ECO:0007669"/>
    <property type="project" value="UniProtKB-KW"/>
</dbReference>
<dbReference type="GO" id="GO:0016887">
    <property type="term" value="F:ATP hydrolysis activity"/>
    <property type="evidence" value="ECO:0007669"/>
    <property type="project" value="InterPro"/>
</dbReference>
<dbReference type="InterPro" id="IPR036628">
    <property type="entry name" value="Clp_N_dom_sf"/>
</dbReference>
<gene>
    <name evidence="11" type="ORF">DJ021_07080</name>
</gene>
<dbReference type="Gene3D" id="1.10.1780.10">
    <property type="entry name" value="Clp, N-terminal domain"/>
    <property type="match status" value="1"/>
</dbReference>
<proteinExistence type="inferred from homology"/>
<feature type="region of interest" description="Disordered" evidence="9">
    <location>
        <begin position="70"/>
        <end position="108"/>
    </location>
</feature>
<dbReference type="InterPro" id="IPR027417">
    <property type="entry name" value="P-loop_NTPase"/>
</dbReference>
<evidence type="ECO:0000256" key="5">
    <source>
        <dbReference type="ARBA" id="ARBA00023186"/>
    </source>
</evidence>
<evidence type="ECO:0000313" key="11">
    <source>
        <dbReference type="EMBL" id="RAK59580.1"/>
    </source>
</evidence>
<feature type="compositionally biased region" description="Gly residues" evidence="9">
    <location>
        <begin position="70"/>
        <end position="82"/>
    </location>
</feature>
<dbReference type="Pfam" id="PF10431">
    <property type="entry name" value="ClpB_D2-small"/>
    <property type="match status" value="1"/>
</dbReference>
<dbReference type="Gene3D" id="4.10.860.10">
    <property type="entry name" value="UVR domain"/>
    <property type="match status" value="1"/>
</dbReference>
<dbReference type="FunFam" id="3.40.50.300:FF:000025">
    <property type="entry name" value="ATP-dependent Clp protease subunit"/>
    <property type="match status" value="1"/>
</dbReference>
<dbReference type="PROSITE" id="PS00871">
    <property type="entry name" value="CLPAB_2"/>
    <property type="match status" value="1"/>
</dbReference>
<dbReference type="InterPro" id="IPR001270">
    <property type="entry name" value="ClpA/B"/>
</dbReference>
<keyword evidence="3 7" id="KW-0547">Nucleotide-binding</keyword>
<dbReference type="InterPro" id="IPR019489">
    <property type="entry name" value="Clp_ATPase_C"/>
</dbReference>
<feature type="domain" description="Clp R" evidence="10">
    <location>
        <begin position="112"/>
        <end position="255"/>
    </location>
</feature>
<feature type="compositionally biased region" description="Gly residues" evidence="9">
    <location>
        <begin position="90"/>
        <end position="102"/>
    </location>
</feature>
<dbReference type="PRINTS" id="PR00300">
    <property type="entry name" value="CLPPROTEASEA"/>
</dbReference>
<evidence type="ECO:0000256" key="8">
    <source>
        <dbReference type="SAM" id="Coils"/>
    </source>
</evidence>
<keyword evidence="8" id="KW-0175">Coiled coil</keyword>
<reference evidence="12" key="1">
    <citation type="submission" date="2018-05" db="EMBL/GenBank/DDBJ databases">
        <authorList>
            <person name="Li X."/>
        </authorList>
    </citation>
    <scope>NUCLEOTIDE SEQUENCE [LARGE SCALE GENOMIC DNA]</scope>
    <source>
        <strain evidence="12">HKS-05</strain>
    </source>
</reference>
<dbReference type="InterPro" id="IPR050130">
    <property type="entry name" value="ClpA_ClpB"/>
</dbReference>
<evidence type="ECO:0000256" key="2">
    <source>
        <dbReference type="ARBA" id="ARBA00022737"/>
    </source>
</evidence>
<dbReference type="OrthoDB" id="9803641at2"/>
<evidence type="ECO:0000256" key="4">
    <source>
        <dbReference type="ARBA" id="ARBA00022840"/>
    </source>
</evidence>
<evidence type="ECO:0000256" key="3">
    <source>
        <dbReference type="ARBA" id="ARBA00022741"/>
    </source>
</evidence>
<dbReference type="InterPro" id="IPR028299">
    <property type="entry name" value="ClpA/B_CS2"/>
</dbReference>
<dbReference type="GO" id="GO:0034605">
    <property type="term" value="P:cellular response to heat"/>
    <property type="evidence" value="ECO:0007669"/>
    <property type="project" value="TreeGrafter"/>
</dbReference>
<evidence type="ECO:0000256" key="1">
    <source>
        <dbReference type="ARBA" id="ARBA00008675"/>
    </source>
</evidence>
<dbReference type="GO" id="GO:0008233">
    <property type="term" value="F:peptidase activity"/>
    <property type="evidence" value="ECO:0007669"/>
    <property type="project" value="UniProtKB-KW"/>
</dbReference>
<dbReference type="InterPro" id="IPR003959">
    <property type="entry name" value="ATPase_AAA_core"/>
</dbReference>
<dbReference type="Gene3D" id="3.40.50.300">
    <property type="entry name" value="P-loop containing nucleotide triphosphate hydrolases"/>
    <property type="match status" value="2"/>
</dbReference>
<organism evidence="11 12">
    <name type="scientific">Phenylobacterium hankyongense</name>
    <dbReference type="NCBI Taxonomy" id="1813876"/>
    <lineage>
        <taxon>Bacteria</taxon>
        <taxon>Pseudomonadati</taxon>
        <taxon>Pseudomonadota</taxon>
        <taxon>Alphaproteobacteria</taxon>
        <taxon>Caulobacterales</taxon>
        <taxon>Caulobacteraceae</taxon>
        <taxon>Phenylobacterium</taxon>
    </lineage>
</organism>
<dbReference type="InterPro" id="IPR003593">
    <property type="entry name" value="AAA+_ATPase"/>
</dbReference>
<dbReference type="SUPFAM" id="SSF81923">
    <property type="entry name" value="Double Clp-N motif"/>
    <property type="match status" value="1"/>
</dbReference>
<dbReference type="Pfam" id="PF02861">
    <property type="entry name" value="Clp_N"/>
    <property type="match status" value="1"/>
</dbReference>
<feature type="compositionally biased region" description="Low complexity" evidence="9">
    <location>
        <begin position="933"/>
        <end position="942"/>
    </location>
</feature>
<keyword evidence="2 6" id="KW-0677">Repeat</keyword>
<dbReference type="SMART" id="SM01086">
    <property type="entry name" value="ClpB_D2-small"/>
    <property type="match status" value="1"/>
</dbReference>
<comment type="caution">
    <text evidence="11">The sequence shown here is derived from an EMBL/GenBank/DDBJ whole genome shotgun (WGS) entry which is preliminary data.</text>
</comment>
<dbReference type="PROSITE" id="PS51903">
    <property type="entry name" value="CLP_R"/>
    <property type="match status" value="1"/>
</dbReference>
<dbReference type="Proteomes" id="UP000249842">
    <property type="component" value="Unassembled WGS sequence"/>
</dbReference>
<dbReference type="Pfam" id="PF07724">
    <property type="entry name" value="AAA_2"/>
    <property type="match status" value="1"/>
</dbReference>
<dbReference type="CDD" id="cd00009">
    <property type="entry name" value="AAA"/>
    <property type="match status" value="1"/>
</dbReference>
<dbReference type="PANTHER" id="PTHR11638:SF145">
    <property type="entry name" value="CLPA_B PROTEASE ATP BINDING SUBUNIT-RELATED"/>
    <property type="match status" value="1"/>
</dbReference>
<name>A0A328AWW8_9CAUL</name>
<keyword evidence="11" id="KW-0378">Hydrolase</keyword>
<dbReference type="InterPro" id="IPR041546">
    <property type="entry name" value="ClpA/ClpB_AAA_lid"/>
</dbReference>
<dbReference type="RefSeq" id="WP_111456873.1">
    <property type="nucleotide sequence ID" value="NZ_QFYP01000001.1"/>
</dbReference>
<dbReference type="SUPFAM" id="SSF52540">
    <property type="entry name" value="P-loop containing nucleoside triphosphate hydrolases"/>
    <property type="match status" value="2"/>
</dbReference>